<evidence type="ECO:0008006" key="6">
    <source>
        <dbReference type="Google" id="ProtNLM"/>
    </source>
</evidence>
<dbReference type="PANTHER" id="PTHR31024">
    <property type="entry name" value="C-TYPE LECTIN"/>
    <property type="match status" value="1"/>
</dbReference>
<dbReference type="InterPro" id="IPR036465">
    <property type="entry name" value="vWFA_dom_sf"/>
</dbReference>
<dbReference type="Gene3D" id="3.10.100.10">
    <property type="entry name" value="Mannose-Binding Protein A, subunit A"/>
    <property type="match status" value="1"/>
</dbReference>
<sequence>GLQITLSVGTMRAAVILALAVAVSTAQTDIYGDTSDSTDYGLPETTPANADPADSYCTCEPGSIYLDIVFITDTSADMTTKTVSDATATIQSVLYSLSFGTNVYQSNVAALAYGDNVQVVKNFGSLKSISDVSSFNLPYLGGKATKMTEAILQASSMISANERSYTRGVIVLLSKSFNQLDATNIKEAAESFRNDGGIFITIDYATGQGIKGLEDIASPGFYLNDVDANKEKLIPDVIYALCDANCFCPDGLVAYNVPDARGRELPLGCYHVADVAAVYEAADQNCQRQQGFVATVHNDDKNFFMLSMFPQKARYWLGLRTSNNGNTLTWADGSSDPYTWWAQSNPVNGQNCVYGQQTSGLNSRWYSAPCTDPLKNSMTYACQLRPCDSEYYCWT</sequence>
<dbReference type="Gene3D" id="3.40.50.410">
    <property type="entry name" value="von Willebrand factor, type A domain"/>
    <property type="match status" value="1"/>
</dbReference>
<feature type="domain" description="VWFA" evidence="3">
    <location>
        <begin position="67"/>
        <end position="241"/>
    </location>
</feature>
<dbReference type="InterPro" id="IPR001304">
    <property type="entry name" value="C-type_lectin-like"/>
</dbReference>
<comment type="caution">
    <text evidence="4">The sequence shown here is derived from an EMBL/GenBank/DDBJ whole genome shotgun (WGS) entry which is preliminary data.</text>
</comment>
<feature type="domain" description="C-type lectin" evidence="2">
    <location>
        <begin position="269"/>
        <end position="370"/>
    </location>
</feature>
<dbReference type="PROSITE" id="PS50041">
    <property type="entry name" value="C_TYPE_LECTIN_2"/>
    <property type="match status" value="1"/>
</dbReference>
<evidence type="ECO:0000259" key="2">
    <source>
        <dbReference type="PROSITE" id="PS50041"/>
    </source>
</evidence>
<keyword evidence="5" id="KW-1185">Reference proteome</keyword>
<dbReference type="CDD" id="cd01450">
    <property type="entry name" value="vWFA_subfamily_ECM"/>
    <property type="match status" value="1"/>
</dbReference>
<dbReference type="PROSITE" id="PS50234">
    <property type="entry name" value="VWFA"/>
    <property type="match status" value="1"/>
</dbReference>
<dbReference type="InterPro" id="IPR016186">
    <property type="entry name" value="C-type_lectin-like/link_sf"/>
</dbReference>
<dbReference type="AlphaFoldDB" id="A0AAV5WTF6"/>
<dbReference type="SUPFAM" id="SSF53300">
    <property type="entry name" value="vWA-like"/>
    <property type="match status" value="1"/>
</dbReference>
<proteinExistence type="predicted"/>
<dbReference type="PANTHER" id="PTHR31024:SF3">
    <property type="entry name" value="C-TYPE LECTIN-RELATED"/>
    <property type="match status" value="1"/>
</dbReference>
<dbReference type="CDD" id="cd00037">
    <property type="entry name" value="CLECT"/>
    <property type="match status" value="1"/>
</dbReference>
<keyword evidence="1" id="KW-0732">Signal</keyword>
<dbReference type="InterPro" id="IPR002035">
    <property type="entry name" value="VWF_A"/>
</dbReference>
<dbReference type="Pfam" id="PF00092">
    <property type="entry name" value="VWA"/>
    <property type="match status" value="1"/>
</dbReference>
<evidence type="ECO:0000313" key="4">
    <source>
        <dbReference type="EMBL" id="GMT35479.1"/>
    </source>
</evidence>
<accession>A0AAV5WTF6</accession>
<dbReference type="InterPro" id="IPR016187">
    <property type="entry name" value="CTDL_fold"/>
</dbReference>
<dbReference type="SMART" id="SM00034">
    <property type="entry name" value="CLECT"/>
    <property type="match status" value="1"/>
</dbReference>
<dbReference type="Proteomes" id="UP001432322">
    <property type="component" value="Unassembled WGS sequence"/>
</dbReference>
<evidence type="ECO:0000259" key="3">
    <source>
        <dbReference type="PROSITE" id="PS50234"/>
    </source>
</evidence>
<protein>
    <recommendedName>
        <fullName evidence="6">C-type lectin</fullName>
    </recommendedName>
</protein>
<gene>
    <name evidence="4" type="ORF">PFISCL1PPCAC_26776</name>
</gene>
<dbReference type="Pfam" id="PF00059">
    <property type="entry name" value="Lectin_C"/>
    <property type="match status" value="1"/>
</dbReference>
<evidence type="ECO:0000313" key="5">
    <source>
        <dbReference type="Proteomes" id="UP001432322"/>
    </source>
</evidence>
<reference evidence="4" key="1">
    <citation type="submission" date="2023-10" db="EMBL/GenBank/DDBJ databases">
        <title>Genome assembly of Pristionchus species.</title>
        <authorList>
            <person name="Yoshida K."/>
            <person name="Sommer R.J."/>
        </authorList>
    </citation>
    <scope>NUCLEOTIDE SEQUENCE</scope>
    <source>
        <strain evidence="4">RS5133</strain>
    </source>
</reference>
<feature type="chain" id="PRO_5043439597" description="C-type lectin" evidence="1">
    <location>
        <begin position="27"/>
        <end position="395"/>
    </location>
</feature>
<dbReference type="SUPFAM" id="SSF56436">
    <property type="entry name" value="C-type lectin-like"/>
    <property type="match status" value="1"/>
</dbReference>
<feature type="non-terminal residue" evidence="4">
    <location>
        <position position="1"/>
    </location>
</feature>
<dbReference type="EMBL" id="BTSY01000007">
    <property type="protein sequence ID" value="GMT35479.1"/>
    <property type="molecule type" value="Genomic_DNA"/>
</dbReference>
<dbReference type="SMART" id="SM00327">
    <property type="entry name" value="VWA"/>
    <property type="match status" value="1"/>
</dbReference>
<feature type="signal peptide" evidence="1">
    <location>
        <begin position="1"/>
        <end position="26"/>
    </location>
</feature>
<evidence type="ECO:0000256" key="1">
    <source>
        <dbReference type="SAM" id="SignalP"/>
    </source>
</evidence>
<name>A0AAV5WTF6_9BILA</name>
<organism evidence="4 5">
    <name type="scientific">Pristionchus fissidentatus</name>
    <dbReference type="NCBI Taxonomy" id="1538716"/>
    <lineage>
        <taxon>Eukaryota</taxon>
        <taxon>Metazoa</taxon>
        <taxon>Ecdysozoa</taxon>
        <taxon>Nematoda</taxon>
        <taxon>Chromadorea</taxon>
        <taxon>Rhabditida</taxon>
        <taxon>Rhabditina</taxon>
        <taxon>Diplogasteromorpha</taxon>
        <taxon>Diplogasteroidea</taxon>
        <taxon>Neodiplogasteridae</taxon>
        <taxon>Pristionchus</taxon>
    </lineage>
</organism>